<feature type="domain" description="Novel STAND NTPase 3" evidence="1">
    <location>
        <begin position="296"/>
        <end position="425"/>
    </location>
</feature>
<dbReference type="Gene3D" id="3.40.50.300">
    <property type="entry name" value="P-loop containing nucleotide triphosphate hydrolases"/>
    <property type="match status" value="1"/>
</dbReference>
<dbReference type="RefSeq" id="WP_146270153.1">
    <property type="nucleotide sequence ID" value="NZ_VOEI01000002.1"/>
</dbReference>
<comment type="caution">
    <text evidence="2">The sequence shown here is derived from an EMBL/GenBank/DDBJ whole genome shotgun (WGS) entry which is preliminary data.</text>
</comment>
<dbReference type="InterPro" id="IPR027417">
    <property type="entry name" value="P-loop_NTPase"/>
</dbReference>
<dbReference type="GO" id="GO:0005524">
    <property type="term" value="F:ATP binding"/>
    <property type="evidence" value="ECO:0007669"/>
    <property type="project" value="UniProtKB-KW"/>
</dbReference>
<evidence type="ECO:0000313" key="3">
    <source>
        <dbReference type="Proteomes" id="UP000318010"/>
    </source>
</evidence>
<keyword evidence="2" id="KW-0547">Nucleotide-binding</keyword>
<dbReference type="EMBL" id="VOEI01000002">
    <property type="protein sequence ID" value="TWR26979.1"/>
    <property type="molecule type" value="Genomic_DNA"/>
</dbReference>
<dbReference type="OrthoDB" id="779537at2"/>
<dbReference type="Proteomes" id="UP000318010">
    <property type="component" value="Unassembled WGS sequence"/>
</dbReference>
<reference evidence="2 3" key="1">
    <citation type="submission" date="2019-07" db="EMBL/GenBank/DDBJ databases">
        <authorList>
            <person name="Kim J."/>
        </authorList>
    </citation>
    <scope>NUCLEOTIDE SEQUENCE [LARGE SCALE GENOMIC DNA]</scope>
    <source>
        <strain evidence="2 3">MJ1a</strain>
    </source>
</reference>
<dbReference type="Pfam" id="PF20720">
    <property type="entry name" value="nSTAND3"/>
    <property type="match status" value="1"/>
</dbReference>
<protein>
    <submittedName>
        <fullName evidence="2">ATP-binding protein</fullName>
    </submittedName>
</protein>
<sequence length="1697" mass="196319">MATNSNVFSQGSGGSFYENEVQTGFFVSFLLGLIVPGTQEGTITYYRQQSGSLGYQTDDLLLYSVENGVTSKIIMQIKHNLVISAKGQIFQEVLEAAWKDFNNKDLFSSATDKIFIIKSNLTLDEKNHLKVILDWARVKKAPPADFINEVSRIQQKKKYFDLIRGIIADIEPDQKIEDAVYIDFLKTLYVLELDYGTDNSQQKAILYGLINNYKQNEDLSAAQIWSSLSSHLMDANSKGGVYEKNALSEEFRSIFNTANYQREVRQLQRFGAQKAEILDAIEDTIGGYSLRRDNLTDEVRTLLNATNVVVIAGDPGTGKSAVAKAVISEMHSSCDGFVLNFKSDELSSNSLTAYFSSYQIQHSLKDIFSLFGLFKSNLIYIDAMEKLLEADGLAANQLLSALKSITNVKVLITCRKSNLGLIEMKYLSPLNYAKTEIAVLTEDELTKVYEEVPALRALAGNPRLKSLIRVPKYLDFAYRAIGQSHQNLDNISEADFRELLWQTIIENKINEFHDGLPERRSRLFVHVAVNRSKLMRPFTPVTLDDPLALEKLLKENVILESHDGGEFVPAHDVLEDWALIRYVDDCFRKQTDHQAFFDELGQEPSMRRAYRLWVQSVLQTRAAAKLTFVMGQLFTAELDSYWRDESLIAILYSEYCAVFFEQYRAELVKDDYRFLFHLIQIMRTACRENIGNFYAKNYLPRGYGWAPVFQLILADFEKINNEQYDLIYQILSDWSKIVNSQEELPEGTRTAGLILLKLLGKHISLDGYRNSEADAAVELLCLFTGGLIEEITAIIKSDKPEDNEEVNEDDPYADSDYFFEGDKLKTKIIKVALNGPVCAQLCKYMPDTVIALANEHWFHRTCAVRYPETEHDRMMYQIHRRPVRSTDVNVDFGLRGEDRLEYFPGSAYQTPALWLLRYHPLKAAIFITEMVNWCAENYRYSDFASDDTIGVTTLHLNDGTEVINYGSDHLWQVFRGTGRVSPYLLQSVLMALEKYLLELGAEGEKNRDALNNLTDFLFRNSVSVMTTAVIASVAQAYPAMADNFVVPLYADHKFISYDISRFVHDRESTMNTFHALHDQERLAANGLPHRKKYYGGLRHFINFYCFNYGAANLQLFALFDKLRTNADPQDLNWLKMLDEMDIRTWRITKTVENPESRNFIIEPVYHDDIKDYVAELKEEQAKIDVENTQFNWLHKVQKCELTAEITYWREVYTYYISLESYSIIHHRPSMVAETGIRYLWTELKEEEKHWSKQTTFSILEKKVGKAYRPFDLDLGFSSIDFDSAIEVFPLLTTLVQDEEQKEFERLALYFLTAPFQENDPDADDFFQALKKDMWNLNESLAYKGLYGLIRFAEFYKEHAPKRFRPRSEAEEEKYWEDYNTLIESLISETEAIPEIDKITADTHALEYLIRATKILPDKTDLPLVYQFTEKVFNLCLAEMWKDKDDLDRSQLNYRLKWVVEEKVSSLIFWNRGERSNHLFEHFIKAAHSFIKLSSESKKSKVGDFIKFFFSIAEKLINIADKNLPLDKPEDTSHTVACFAATWTKFDEISRTLGSKLFGSTILLSWDITWRQDVISWPPIESQREKFIEYIKLYGEDSLNAVVNLLSHIGDQTLLMPMLNWLIEKLKAENIRPAIMLIKHIEQLVGRVYYNHLNELLQDQTLFTNYLWLLDQMVEQQSSDAYWLREFIVHLNMEKRQS</sequence>
<name>A0A563U6P5_9SPHI</name>
<evidence type="ECO:0000259" key="1">
    <source>
        <dbReference type="Pfam" id="PF20720"/>
    </source>
</evidence>
<dbReference type="InterPro" id="IPR049050">
    <property type="entry name" value="nSTAND3"/>
</dbReference>
<organism evidence="2 3">
    <name type="scientific">Mucilaginibacter achroorhodeus</name>
    <dbReference type="NCBI Taxonomy" id="2599294"/>
    <lineage>
        <taxon>Bacteria</taxon>
        <taxon>Pseudomonadati</taxon>
        <taxon>Bacteroidota</taxon>
        <taxon>Sphingobacteriia</taxon>
        <taxon>Sphingobacteriales</taxon>
        <taxon>Sphingobacteriaceae</taxon>
        <taxon>Mucilaginibacter</taxon>
    </lineage>
</organism>
<keyword evidence="2" id="KW-0067">ATP-binding</keyword>
<proteinExistence type="predicted"/>
<accession>A0A563U6P5</accession>
<keyword evidence="3" id="KW-1185">Reference proteome</keyword>
<evidence type="ECO:0000313" key="2">
    <source>
        <dbReference type="EMBL" id="TWR26979.1"/>
    </source>
</evidence>
<dbReference type="SUPFAM" id="SSF52540">
    <property type="entry name" value="P-loop containing nucleoside triphosphate hydrolases"/>
    <property type="match status" value="1"/>
</dbReference>
<gene>
    <name evidence="2" type="ORF">FPZ42_08060</name>
</gene>